<evidence type="ECO:0000313" key="1">
    <source>
        <dbReference type="EMBL" id="EGV44662.1"/>
    </source>
</evidence>
<dbReference type="EMBL" id="AFXZ01000003">
    <property type="protein sequence ID" value="EGV44662.1"/>
    <property type="molecule type" value="Genomic_DNA"/>
</dbReference>
<accession>G2EAA3</accession>
<dbReference type="OrthoDB" id="9815326at2"/>
<dbReference type="RefSeq" id="WP_008634889.1">
    <property type="nucleotide sequence ID" value="NZ_AFXZ01000003.1"/>
</dbReference>
<dbReference type="InterPro" id="IPR007709">
    <property type="entry name" value="N-FG_amidohydro"/>
</dbReference>
<reference evidence="1 2" key="1">
    <citation type="journal article" date="2008" name="Int. J. Syst. Evol. Microbiol.">
        <title>Bizionia argentinensis sp. nov., isolated from surface marine water in Antarctica.</title>
        <authorList>
            <person name="Bercovich A."/>
            <person name="Vazquez S.C."/>
            <person name="Yankilevich P."/>
            <person name="Coria S.H."/>
            <person name="Foti M."/>
            <person name="Hernandez E."/>
            <person name="Vidal A."/>
            <person name="Ruberto L."/>
            <person name="Melo C."/>
            <person name="Marenssi S."/>
            <person name="Criscuolo M."/>
            <person name="Memoli M."/>
            <person name="Arguelles M."/>
            <person name="Mac Cormack W.P."/>
        </authorList>
    </citation>
    <scope>NUCLEOTIDE SEQUENCE [LARGE SCALE GENOMIC DNA]</scope>
    <source>
        <strain evidence="1 2">JUB59</strain>
    </source>
</reference>
<proteinExistence type="predicted"/>
<sequence>MKIVLTCEHGGNDVPTAYQSLFINAENILNSHRGYDLGALDLFKALIPLSDFSKYSTTSRLLIELNRSLHHNNLFSEFSRNISKAAKQTIINEFYKPYRDSIESEISKCINQGEIVLHISVHSFTPIWNNKERLTDIGLLYDSKIYEEKQFCKILKAELLKRSAFKIRYNQPYLGKSDGFTSYLRKQFPNKYIGVEVEINQKFSKNNQMSNELKNAVLMAIEAVN</sequence>
<gene>
    <name evidence="1" type="ORF">BZARG_1610</name>
</gene>
<dbReference type="STRING" id="1046627.BZARG_1610"/>
<dbReference type="eggNOG" id="COG3931">
    <property type="taxonomic scope" value="Bacteria"/>
</dbReference>
<organism evidence="1 2">
    <name type="scientific">Bizionia argentinensis JUB59</name>
    <dbReference type="NCBI Taxonomy" id="1046627"/>
    <lineage>
        <taxon>Bacteria</taxon>
        <taxon>Pseudomonadati</taxon>
        <taxon>Bacteroidota</taxon>
        <taxon>Flavobacteriia</taxon>
        <taxon>Flavobacteriales</taxon>
        <taxon>Flavobacteriaceae</taxon>
        <taxon>Bizionia</taxon>
    </lineage>
</organism>
<keyword evidence="1" id="KW-0378">Hydrolase</keyword>
<name>G2EAA3_9FLAO</name>
<dbReference type="Proteomes" id="UP000003730">
    <property type="component" value="Unassembled WGS sequence"/>
</dbReference>
<dbReference type="PATRIC" id="fig|1046627.3.peg.475"/>
<evidence type="ECO:0000313" key="2">
    <source>
        <dbReference type="Proteomes" id="UP000003730"/>
    </source>
</evidence>
<dbReference type="GO" id="GO:0016787">
    <property type="term" value="F:hydrolase activity"/>
    <property type="evidence" value="ECO:0007669"/>
    <property type="project" value="UniProtKB-KW"/>
</dbReference>
<dbReference type="AlphaFoldDB" id="G2EAA3"/>
<keyword evidence="2" id="KW-1185">Reference proteome</keyword>
<dbReference type="Pfam" id="PF05013">
    <property type="entry name" value="FGase"/>
    <property type="match status" value="1"/>
</dbReference>
<protein>
    <submittedName>
        <fullName evidence="1">N-formylglutamate amidohydrolase</fullName>
    </submittedName>
</protein>
<dbReference type="Gene3D" id="3.40.630.40">
    <property type="entry name" value="Zn-dependent exopeptidases"/>
    <property type="match status" value="1"/>
</dbReference>
<comment type="caution">
    <text evidence="1">The sequence shown here is derived from an EMBL/GenBank/DDBJ whole genome shotgun (WGS) entry which is preliminary data.</text>
</comment>
<dbReference type="SUPFAM" id="SSF53187">
    <property type="entry name" value="Zn-dependent exopeptidases"/>
    <property type="match status" value="1"/>
</dbReference>